<dbReference type="STRING" id="1702214.AL399_04035"/>
<dbReference type="NCBIfam" id="TIGR00550">
    <property type="entry name" value="nadA"/>
    <property type="match status" value="1"/>
</dbReference>
<keyword evidence="7" id="KW-0479">Metal-binding</keyword>
<dbReference type="PANTHER" id="PTHR30573">
    <property type="entry name" value="QUINOLINATE SYNTHETASE A"/>
    <property type="match status" value="1"/>
</dbReference>
<evidence type="ECO:0000256" key="1">
    <source>
        <dbReference type="ARBA" id="ARBA00001966"/>
    </source>
</evidence>
<dbReference type="Gene3D" id="3.40.50.10800">
    <property type="entry name" value="NadA-like"/>
    <property type="match status" value="3"/>
</dbReference>
<keyword evidence="8" id="KW-0408">Iron</keyword>
<keyword evidence="6" id="KW-0808">Transferase</keyword>
<dbReference type="SUPFAM" id="SSF142754">
    <property type="entry name" value="NadA-like"/>
    <property type="match status" value="1"/>
</dbReference>
<name>A0A0Q4B757_9BACT</name>
<evidence type="ECO:0000256" key="10">
    <source>
        <dbReference type="NCBIfam" id="TIGR00550"/>
    </source>
</evidence>
<dbReference type="NCBIfam" id="NF006878">
    <property type="entry name" value="PRK09375.1-2"/>
    <property type="match status" value="1"/>
</dbReference>
<dbReference type="Pfam" id="PF02445">
    <property type="entry name" value="NadA"/>
    <property type="match status" value="1"/>
</dbReference>
<keyword evidence="4" id="KW-0004">4Fe-4S</keyword>
<dbReference type="GO" id="GO:0034628">
    <property type="term" value="P:'de novo' NAD+ biosynthetic process from L-aspartate"/>
    <property type="evidence" value="ECO:0007669"/>
    <property type="project" value="TreeGrafter"/>
</dbReference>
<evidence type="ECO:0000313" key="12">
    <source>
        <dbReference type="Proteomes" id="UP000054172"/>
    </source>
</evidence>
<evidence type="ECO:0000313" key="11">
    <source>
        <dbReference type="EMBL" id="KQM09032.1"/>
    </source>
</evidence>
<gene>
    <name evidence="11" type="ORF">AL399_04035</name>
</gene>
<dbReference type="InterPro" id="IPR036094">
    <property type="entry name" value="NadA_sf"/>
</dbReference>
<protein>
    <recommendedName>
        <fullName evidence="3 10">Quinolinate synthase</fullName>
        <ecNumber evidence="3 10">2.5.1.72</ecNumber>
    </recommendedName>
</protein>
<keyword evidence="9" id="KW-0411">Iron-sulfur</keyword>
<dbReference type="InterPro" id="IPR003473">
    <property type="entry name" value="NadA"/>
</dbReference>
<evidence type="ECO:0000256" key="2">
    <source>
        <dbReference type="ARBA" id="ARBA00005065"/>
    </source>
</evidence>
<comment type="pathway">
    <text evidence="2">Cofactor biosynthesis; NAD(+) biosynthesis; quinolinate from iminoaspartate: step 1/1.</text>
</comment>
<comment type="cofactor">
    <cofactor evidence="1">
        <name>[4Fe-4S] cluster</name>
        <dbReference type="ChEBI" id="CHEBI:49883"/>
    </cofactor>
</comment>
<dbReference type="GO" id="GO:0051539">
    <property type="term" value="F:4 iron, 4 sulfur cluster binding"/>
    <property type="evidence" value="ECO:0007669"/>
    <property type="project" value="UniProtKB-KW"/>
</dbReference>
<keyword evidence="12" id="KW-1185">Reference proteome</keyword>
<evidence type="ECO:0000256" key="4">
    <source>
        <dbReference type="ARBA" id="ARBA00022485"/>
    </source>
</evidence>
<dbReference type="AlphaFoldDB" id="A0A0Q4B757"/>
<evidence type="ECO:0000256" key="8">
    <source>
        <dbReference type="ARBA" id="ARBA00023004"/>
    </source>
</evidence>
<dbReference type="GO" id="GO:0046872">
    <property type="term" value="F:metal ion binding"/>
    <property type="evidence" value="ECO:0007669"/>
    <property type="project" value="UniProtKB-KW"/>
</dbReference>
<sequence length="314" mass="34936">MNGEKRLTNEELAAQIIELKRRKRALLLGHYYTYPEVQDVCDYVGDSLGLTREAAKTDAEFVVFCGVHFMAEIASILCPTRKVLIPSLEAGCSLASSITGADVAVWKALNPEGVVIGYVNTTAEVKAYADCCCTSANAIKVVEAYRNSKKILFLPDWNLGHYVERKTGIGMEIWQGACHVHREFTEPTIRAKMAQYPNAEVLVHPESAGAWCDAIFNSPRVYIGSTSGMIARTASSPAKQFIVVTEQGTLYRMRKVAPDKELILITDTAVCEYMKQTSLLSVYQALRDERYEVKVPEELAVRARKPIERMLSIS</sequence>
<evidence type="ECO:0000256" key="3">
    <source>
        <dbReference type="ARBA" id="ARBA00012669"/>
    </source>
</evidence>
<dbReference type="UniPathway" id="UPA00253">
    <property type="reaction ID" value="UER00327"/>
</dbReference>
<dbReference type="GO" id="GO:0008987">
    <property type="term" value="F:quinolinate synthetase A activity"/>
    <property type="evidence" value="ECO:0007669"/>
    <property type="project" value="UniProtKB-UniRule"/>
</dbReference>
<organism evidence="11 12">
    <name type="scientific">Candidatus [Bacteroides] periocalifornicus</name>
    <dbReference type="NCBI Taxonomy" id="1702214"/>
    <lineage>
        <taxon>Bacteria</taxon>
        <taxon>Pseudomonadati</taxon>
        <taxon>Bacteroidota</taxon>
    </lineage>
</organism>
<evidence type="ECO:0000256" key="7">
    <source>
        <dbReference type="ARBA" id="ARBA00022723"/>
    </source>
</evidence>
<keyword evidence="5" id="KW-0662">Pyridine nucleotide biosynthesis</keyword>
<dbReference type="EMBL" id="LIIK01000014">
    <property type="protein sequence ID" value="KQM09032.1"/>
    <property type="molecule type" value="Genomic_DNA"/>
</dbReference>
<comment type="caution">
    <text evidence="11">The sequence shown here is derived from an EMBL/GenBank/DDBJ whole genome shotgun (WGS) entry which is preliminary data.</text>
</comment>
<dbReference type="Proteomes" id="UP000054172">
    <property type="component" value="Unassembled WGS sequence"/>
</dbReference>
<dbReference type="PATRIC" id="fig|1702214.3.peg.1516"/>
<proteinExistence type="predicted"/>
<evidence type="ECO:0000256" key="6">
    <source>
        <dbReference type="ARBA" id="ARBA00022679"/>
    </source>
</evidence>
<dbReference type="EC" id="2.5.1.72" evidence="3 10"/>
<reference evidence="11" key="1">
    <citation type="submission" date="2015-08" db="EMBL/GenBank/DDBJ databases">
        <title>Candidatus Bacteriodes Periocalifornicus.</title>
        <authorList>
            <person name="McLean J.S."/>
            <person name="Kelley S."/>
        </authorList>
    </citation>
    <scope>NUCLEOTIDE SEQUENCE [LARGE SCALE GENOMIC DNA]</scope>
    <source>
        <strain evidence="11">12B</strain>
    </source>
</reference>
<evidence type="ECO:0000256" key="9">
    <source>
        <dbReference type="ARBA" id="ARBA00023014"/>
    </source>
</evidence>
<evidence type="ECO:0000256" key="5">
    <source>
        <dbReference type="ARBA" id="ARBA00022642"/>
    </source>
</evidence>
<accession>A0A0Q4B757</accession>
<dbReference type="PANTHER" id="PTHR30573:SF0">
    <property type="entry name" value="QUINOLINATE SYNTHASE, CHLOROPLASTIC"/>
    <property type="match status" value="1"/>
</dbReference>